<feature type="compositionally biased region" description="Basic and acidic residues" evidence="1">
    <location>
        <begin position="175"/>
        <end position="199"/>
    </location>
</feature>
<sequence>MTNESLIEASFPRIVQIEFQALLVVMGGAFQRQVRPPPLVDPVRRLEVRRRAAVHRQDGGREQVQRLASTRRADAQQQVLHRVPRRHPPHGARADVLHLLPVVEVPHVLGADRVPRVDEHVGHPPRQRREGVVASAAAAMVQEGGRGGGDEAVGDADALPHPPVADPLHRRRRERRVEEERGEGDARPGHGLGGERRDGGAQGVAGQPDAVVMLMPRRGHDGVDGPHGGVEAGGAVEAVADELEVERQVPGRRGLLGDGAAERDDVVRRAGSGGGGGVEEVPRRLERVDGAEDGGVGGVHEHLSYLEVEEPPPRRRAGVVAVPVPLPVALHDVHALDEARHDGSLVVRAIPGRRKTIRTQSTLLNNTNSKILKRLSNIPLWISHYFRNSSISRR</sequence>
<evidence type="ECO:0000313" key="3">
    <source>
        <dbReference type="Proteomes" id="UP000000763"/>
    </source>
</evidence>
<dbReference type="Gramene" id="Os01t0719800-01">
    <property type="protein sequence ID" value="Os01t0719800-01"/>
    <property type="gene ID" value="Os01g0719800"/>
</dbReference>
<reference evidence="3" key="2">
    <citation type="journal article" date="2008" name="Nucleic Acids Res.">
        <title>The rice annotation project database (RAP-DB): 2008 update.</title>
        <authorList>
            <consortium name="The rice annotation project (RAP)"/>
        </authorList>
    </citation>
    <scope>GENOME REANNOTATION</scope>
    <source>
        <strain evidence="3">cv. Nipponbare</strain>
    </source>
</reference>
<proteinExistence type="predicted"/>
<dbReference type="EMBL" id="AP008207">
    <property type="protein sequence ID" value="BAF06001.1"/>
    <property type="molecule type" value="Genomic_DNA"/>
</dbReference>
<gene>
    <name evidence="2" type="ordered locus">Os01g0719800</name>
</gene>
<evidence type="ECO:0000256" key="1">
    <source>
        <dbReference type="SAM" id="MobiDB-lite"/>
    </source>
</evidence>
<dbReference type="AlphaFoldDB" id="A0A0P0V7G4"/>
<reference evidence="2 3" key="1">
    <citation type="journal article" date="2005" name="Nature">
        <title>The map-based sequence of the rice genome.</title>
        <authorList>
            <consortium name="International rice genome sequencing project (IRGSP)"/>
            <person name="Matsumoto T."/>
            <person name="Wu J."/>
            <person name="Kanamori H."/>
            <person name="Katayose Y."/>
            <person name="Fujisawa M."/>
            <person name="Namiki N."/>
            <person name="Mizuno H."/>
            <person name="Yamamoto K."/>
            <person name="Antonio B.A."/>
            <person name="Baba T."/>
            <person name="Sakata K."/>
            <person name="Nagamura Y."/>
            <person name="Aoki H."/>
            <person name="Arikawa K."/>
            <person name="Arita K."/>
            <person name="Bito T."/>
            <person name="Chiden Y."/>
            <person name="Fujitsuka N."/>
            <person name="Fukunaka R."/>
            <person name="Hamada M."/>
            <person name="Harada C."/>
            <person name="Hayashi A."/>
            <person name="Hijishita S."/>
            <person name="Honda M."/>
            <person name="Hosokawa S."/>
            <person name="Ichikawa Y."/>
            <person name="Idonuma A."/>
            <person name="Iijima M."/>
            <person name="Ikeda M."/>
            <person name="Ikeno M."/>
            <person name="Ito K."/>
            <person name="Ito S."/>
            <person name="Ito T."/>
            <person name="Ito Y."/>
            <person name="Ito Y."/>
            <person name="Iwabuchi A."/>
            <person name="Kamiya K."/>
            <person name="Karasawa W."/>
            <person name="Kurita K."/>
            <person name="Katagiri S."/>
            <person name="Kikuta A."/>
            <person name="Kobayashi H."/>
            <person name="Kobayashi N."/>
            <person name="Machita K."/>
            <person name="Maehara T."/>
            <person name="Masukawa M."/>
            <person name="Mizubayashi T."/>
            <person name="Mukai Y."/>
            <person name="Nagasaki H."/>
            <person name="Nagata Y."/>
            <person name="Naito S."/>
            <person name="Nakashima M."/>
            <person name="Nakama Y."/>
            <person name="Nakamichi Y."/>
            <person name="Nakamura M."/>
            <person name="Meguro A."/>
            <person name="Negishi M."/>
            <person name="Ohta I."/>
            <person name="Ohta T."/>
            <person name="Okamoto M."/>
            <person name="Ono N."/>
            <person name="Saji S."/>
            <person name="Sakaguchi M."/>
            <person name="Sakai K."/>
            <person name="Shibata M."/>
            <person name="Shimokawa T."/>
            <person name="Song J."/>
            <person name="Takazaki Y."/>
            <person name="Terasawa K."/>
            <person name="Tsugane M."/>
            <person name="Tsuji K."/>
            <person name="Ueda S."/>
            <person name="Waki K."/>
            <person name="Yamagata H."/>
            <person name="Yamamoto M."/>
            <person name="Yamamoto S."/>
            <person name="Yamane H."/>
            <person name="Yoshiki S."/>
            <person name="Yoshihara R."/>
            <person name="Yukawa K."/>
            <person name="Zhong H."/>
            <person name="Yano M."/>
            <person name="Yuan Q."/>
            <person name="Ouyang S."/>
            <person name="Liu J."/>
            <person name="Jones K.M."/>
            <person name="Gansberger K."/>
            <person name="Moffat K."/>
            <person name="Hill J."/>
            <person name="Bera J."/>
            <person name="Fadrosh D."/>
            <person name="Jin S."/>
            <person name="Johri S."/>
            <person name="Kim M."/>
            <person name="Overton L."/>
            <person name="Reardon M."/>
            <person name="Tsitrin T."/>
            <person name="Vuong H."/>
            <person name="Weaver B."/>
            <person name="Ciecko A."/>
            <person name="Tallon L."/>
            <person name="Jackson J."/>
            <person name="Pai G."/>
            <person name="Aken S.V."/>
            <person name="Utterback T."/>
            <person name="Reidmuller S."/>
            <person name="Feldblyum T."/>
            <person name="Hsiao J."/>
            <person name="Zismann V."/>
            <person name="Iobst S."/>
            <person name="de Vazeille A.R."/>
            <person name="Buell C.R."/>
            <person name="Ying K."/>
            <person name="Li Y."/>
            <person name="Lu T."/>
            <person name="Huang Y."/>
            <person name="Zhao Q."/>
            <person name="Feng Q."/>
            <person name="Zhang L."/>
            <person name="Zhu J."/>
            <person name="Weng Q."/>
            <person name="Mu J."/>
            <person name="Lu Y."/>
            <person name="Fan D."/>
            <person name="Liu Y."/>
            <person name="Guan J."/>
            <person name="Zhang Y."/>
            <person name="Yu S."/>
            <person name="Liu X."/>
            <person name="Zhang Y."/>
            <person name="Hong G."/>
            <person name="Han B."/>
            <person name="Choisne N."/>
            <person name="Demange N."/>
            <person name="Orjeda G."/>
            <person name="Samain S."/>
            <person name="Cattolico L."/>
            <person name="Pelletier E."/>
            <person name="Couloux A."/>
            <person name="Segurens B."/>
            <person name="Wincker P."/>
            <person name="D'Hont A."/>
            <person name="Scarpelli C."/>
            <person name="Weissenbach J."/>
            <person name="Salanoubat M."/>
            <person name="Quetier F."/>
            <person name="Yu Y."/>
            <person name="Kim H.R."/>
            <person name="Rambo T."/>
            <person name="Currie J."/>
            <person name="Collura K."/>
            <person name="Luo M."/>
            <person name="Yang T."/>
            <person name="Ammiraju J.S.S."/>
            <person name="Engler F."/>
            <person name="Soderlund C."/>
            <person name="Wing R.A."/>
            <person name="Palmer L.E."/>
            <person name="de la Bastide M."/>
            <person name="Spiegel L."/>
            <person name="Nascimento L."/>
            <person name="Zutavern T."/>
            <person name="O'Shaughnessy A."/>
            <person name="Dike S."/>
            <person name="Dedhia N."/>
            <person name="Preston R."/>
            <person name="Balija V."/>
            <person name="McCombie W.R."/>
            <person name="Chow T."/>
            <person name="Chen H."/>
            <person name="Chung M."/>
            <person name="Chen C."/>
            <person name="Shaw J."/>
            <person name="Wu H."/>
            <person name="Hsiao K."/>
            <person name="Chao Y."/>
            <person name="Chu M."/>
            <person name="Cheng C."/>
            <person name="Hour A."/>
            <person name="Lee P."/>
            <person name="Lin S."/>
            <person name="Lin Y."/>
            <person name="Liou J."/>
            <person name="Liu S."/>
            <person name="Hsing Y."/>
            <person name="Raghuvanshi S."/>
            <person name="Mohanty A."/>
            <person name="Bharti A.K."/>
            <person name="Gaur A."/>
            <person name="Gupta V."/>
            <person name="Kumar D."/>
            <person name="Ravi V."/>
            <person name="Vij S."/>
            <person name="Kapur A."/>
            <person name="Khurana P."/>
            <person name="Khurana P."/>
            <person name="Khurana J.P."/>
            <person name="Tyagi A.K."/>
            <person name="Gaikwad K."/>
            <person name="Singh A."/>
            <person name="Dalal V."/>
            <person name="Srivastava S."/>
            <person name="Dixit A."/>
            <person name="Pal A.K."/>
            <person name="Ghazi I.A."/>
            <person name="Yadav M."/>
            <person name="Pandit A."/>
            <person name="Bhargava A."/>
            <person name="Sureshbabu K."/>
            <person name="Batra K."/>
            <person name="Sharma T.R."/>
            <person name="Mohapatra T."/>
            <person name="Singh N.K."/>
            <person name="Messing J."/>
            <person name="Nelson A.B."/>
            <person name="Fuks G."/>
            <person name="Kavchok S."/>
            <person name="Keizer G."/>
            <person name="Linton E."/>
            <person name="Llaca V."/>
            <person name="Song R."/>
            <person name="Tanyolac B."/>
            <person name="Young S."/>
            <person name="Ho-Il K."/>
            <person name="Hahn J.H."/>
            <person name="Sangsakoo G."/>
            <person name="Vanavichit A."/>
            <person name="de Mattos Luiz.A.T."/>
            <person name="Zimmer P.D."/>
            <person name="Malone G."/>
            <person name="Dellagostin O."/>
            <person name="de Oliveira A.C."/>
            <person name="Bevan M."/>
            <person name="Bancroft I."/>
            <person name="Minx P."/>
            <person name="Cordum H."/>
            <person name="Wilson R."/>
            <person name="Cheng Z."/>
            <person name="Jin W."/>
            <person name="Jiang J."/>
            <person name="Leong S.A."/>
            <person name="Iwama H."/>
            <person name="Gojobori T."/>
            <person name="Itoh T."/>
            <person name="Niimura Y."/>
            <person name="Fujii Y."/>
            <person name="Habara T."/>
            <person name="Sakai H."/>
            <person name="Sato Y."/>
            <person name="Wilson G."/>
            <person name="Kumar K."/>
            <person name="McCouch S."/>
            <person name="Juretic N."/>
            <person name="Hoen D."/>
            <person name="Wright S."/>
            <person name="Bruskiewich R."/>
            <person name="Bureau T."/>
            <person name="Miyao A."/>
            <person name="Hirochika H."/>
            <person name="Nishikawa T."/>
            <person name="Kadowaki K."/>
            <person name="Sugiura M."/>
            <person name="Burr B."/>
            <person name="Sasaki T."/>
        </authorList>
    </citation>
    <scope>NUCLEOTIDE SEQUENCE [LARGE SCALE GENOMIC DNA]</scope>
    <source>
        <strain evidence="3">cv. Nipponbare</strain>
    </source>
</reference>
<dbReference type="Proteomes" id="UP000000763">
    <property type="component" value="Chromosome 1"/>
</dbReference>
<feature type="region of interest" description="Disordered" evidence="1">
    <location>
        <begin position="144"/>
        <end position="204"/>
    </location>
</feature>
<dbReference type="KEGG" id="dosa:Os01g0719800"/>
<name>A0A0P0V7G4_ORYSJ</name>
<organism evidence="2 3">
    <name type="scientific">Oryza sativa subsp. japonica</name>
    <name type="common">Rice</name>
    <dbReference type="NCBI Taxonomy" id="39947"/>
    <lineage>
        <taxon>Eukaryota</taxon>
        <taxon>Viridiplantae</taxon>
        <taxon>Streptophyta</taxon>
        <taxon>Embryophyta</taxon>
        <taxon>Tracheophyta</taxon>
        <taxon>Spermatophyta</taxon>
        <taxon>Magnoliopsida</taxon>
        <taxon>Liliopsida</taxon>
        <taxon>Poales</taxon>
        <taxon>Poaceae</taxon>
        <taxon>BOP clade</taxon>
        <taxon>Oryzoideae</taxon>
        <taxon>Oryzeae</taxon>
        <taxon>Oryzinae</taxon>
        <taxon>Oryza</taxon>
        <taxon>Oryza sativa</taxon>
    </lineage>
</organism>
<accession>A0A0P0V7G4</accession>
<evidence type="ECO:0000313" key="2">
    <source>
        <dbReference type="EMBL" id="BAF06001.1"/>
    </source>
</evidence>
<protein>
    <submittedName>
        <fullName evidence="2">Os01g0719800 protein</fullName>
    </submittedName>
</protein>